<evidence type="ECO:0000313" key="10">
    <source>
        <dbReference type="Proteomes" id="UP000294847"/>
    </source>
</evidence>
<dbReference type="PANTHER" id="PTHR33146:SF26">
    <property type="entry name" value="ENDONUCLEASE 4"/>
    <property type="match status" value="1"/>
</dbReference>
<name>A0A4P7NTV5_PYROR</name>
<keyword evidence="2" id="KW-0540">Nuclease</keyword>
<feature type="signal peptide" evidence="8">
    <location>
        <begin position="1"/>
        <end position="21"/>
    </location>
</feature>
<evidence type="ECO:0000256" key="2">
    <source>
        <dbReference type="ARBA" id="ARBA00022722"/>
    </source>
</evidence>
<organism evidence="9 10">
    <name type="scientific">Pyricularia oryzae</name>
    <name type="common">Rice blast fungus</name>
    <name type="synonym">Magnaporthe oryzae</name>
    <dbReference type="NCBI Taxonomy" id="318829"/>
    <lineage>
        <taxon>Eukaryota</taxon>
        <taxon>Fungi</taxon>
        <taxon>Dikarya</taxon>
        <taxon>Ascomycota</taxon>
        <taxon>Pezizomycotina</taxon>
        <taxon>Sordariomycetes</taxon>
        <taxon>Sordariomycetidae</taxon>
        <taxon>Magnaporthales</taxon>
        <taxon>Pyriculariaceae</taxon>
        <taxon>Pyricularia</taxon>
    </lineage>
</organism>
<keyword evidence="6" id="KW-1015">Disulfide bond</keyword>
<reference evidence="9 10" key="1">
    <citation type="journal article" date="2019" name="Mol. Biol. Evol.">
        <title>Blast fungal genomes show frequent chromosomal changes, gene gains and losses, and effector gene turnover.</title>
        <authorList>
            <person name="Gomez Luciano L.B."/>
            <person name="Jason Tsai I."/>
            <person name="Chuma I."/>
            <person name="Tosa Y."/>
            <person name="Chen Y.H."/>
            <person name="Li J.Y."/>
            <person name="Li M.Y."/>
            <person name="Jade Lu M.Y."/>
            <person name="Nakayashiki H."/>
            <person name="Li W.H."/>
        </authorList>
    </citation>
    <scope>NUCLEOTIDE SEQUENCE [LARGE SCALE GENOMIC DNA]</scope>
    <source>
        <strain evidence="9">MZ5-1-6</strain>
    </source>
</reference>
<keyword evidence="5" id="KW-0378">Hydrolase</keyword>
<dbReference type="OMA" id="QNITGEW"/>
<protein>
    <recommendedName>
        <fullName evidence="11">Nuclease S1</fullName>
    </recommendedName>
</protein>
<gene>
    <name evidence="9" type="ORF">PoMZ_12850</name>
</gene>
<feature type="chain" id="PRO_5020996151" description="Nuclease S1" evidence="8">
    <location>
        <begin position="22"/>
        <end position="306"/>
    </location>
</feature>
<dbReference type="AlphaFoldDB" id="A0A4P7NTV5"/>
<evidence type="ECO:0000256" key="8">
    <source>
        <dbReference type="SAM" id="SignalP"/>
    </source>
</evidence>
<dbReference type="Proteomes" id="UP000294847">
    <property type="component" value="Chromosome 7"/>
</dbReference>
<dbReference type="PANTHER" id="PTHR33146">
    <property type="entry name" value="ENDONUCLEASE 4"/>
    <property type="match status" value="1"/>
</dbReference>
<dbReference type="GO" id="GO:0004519">
    <property type="term" value="F:endonuclease activity"/>
    <property type="evidence" value="ECO:0007669"/>
    <property type="project" value="UniProtKB-KW"/>
</dbReference>
<dbReference type="GO" id="GO:0003676">
    <property type="term" value="F:nucleic acid binding"/>
    <property type="evidence" value="ECO:0007669"/>
    <property type="project" value="InterPro"/>
</dbReference>
<dbReference type="Gene3D" id="1.10.575.10">
    <property type="entry name" value="P1 Nuclease"/>
    <property type="match status" value="1"/>
</dbReference>
<dbReference type="GO" id="GO:0046872">
    <property type="term" value="F:metal ion binding"/>
    <property type="evidence" value="ECO:0007669"/>
    <property type="project" value="UniProtKB-KW"/>
</dbReference>
<keyword evidence="4" id="KW-0255">Endonuclease</keyword>
<keyword evidence="8" id="KW-0732">Signal</keyword>
<sequence>MQLSHLTLAPLILSGLPGALAWGSLGHITVAYLASRFVAPQTETYLQRLLRNDTDAYLAGVATWADSIRYTKWGHFTGVFHFIDAKDDPPRSCSVDMDRDCKDQGCVVTALQNYTSRMMDLDRLREWERAQAAKFVVHFVGDMHQPLHDEDVARGGNGIHVLWHGREYNLHSVWDSAIAEQLRGGVRRGRGMYDAAKVWADELEREVKAGRFRAESEAWLDGVDLADPVGTALIWARQGNAFVCSHVLPEGPEAIKGQELSGKYYEEAAPVIESQVARAGFRLARWLDLIVQNIHDSSSVSSITDL</sequence>
<evidence type="ECO:0000256" key="1">
    <source>
        <dbReference type="ARBA" id="ARBA00009547"/>
    </source>
</evidence>
<keyword evidence="7" id="KW-0325">Glycoprotein</keyword>
<evidence type="ECO:0000256" key="6">
    <source>
        <dbReference type="ARBA" id="ARBA00023157"/>
    </source>
</evidence>
<proteinExistence type="inferred from homology"/>
<evidence type="ECO:0000256" key="4">
    <source>
        <dbReference type="ARBA" id="ARBA00022759"/>
    </source>
</evidence>
<evidence type="ECO:0000313" key="9">
    <source>
        <dbReference type="EMBL" id="QBZ65883.1"/>
    </source>
</evidence>
<dbReference type="SUPFAM" id="SSF48537">
    <property type="entry name" value="Phospholipase C/P1 nuclease"/>
    <property type="match status" value="1"/>
</dbReference>
<dbReference type="GO" id="GO:0016788">
    <property type="term" value="F:hydrolase activity, acting on ester bonds"/>
    <property type="evidence" value="ECO:0007669"/>
    <property type="project" value="InterPro"/>
</dbReference>
<evidence type="ECO:0008006" key="11">
    <source>
        <dbReference type="Google" id="ProtNLM"/>
    </source>
</evidence>
<comment type="similarity">
    <text evidence="1">Belongs to the nuclease type I family.</text>
</comment>
<dbReference type="SMR" id="A0A4P7NTV5"/>
<dbReference type="Pfam" id="PF02265">
    <property type="entry name" value="S1-P1_nuclease"/>
    <property type="match status" value="1"/>
</dbReference>
<dbReference type="EMBL" id="CP034210">
    <property type="protein sequence ID" value="QBZ65883.1"/>
    <property type="molecule type" value="Genomic_DNA"/>
</dbReference>
<keyword evidence="3" id="KW-0479">Metal-binding</keyword>
<evidence type="ECO:0000256" key="3">
    <source>
        <dbReference type="ARBA" id="ARBA00022723"/>
    </source>
</evidence>
<accession>A0A4P7NTV5</accession>
<dbReference type="InterPro" id="IPR008947">
    <property type="entry name" value="PLipase_C/P1_nuclease_dom_sf"/>
</dbReference>
<evidence type="ECO:0000256" key="7">
    <source>
        <dbReference type="ARBA" id="ARBA00023180"/>
    </source>
</evidence>
<dbReference type="GO" id="GO:0006308">
    <property type="term" value="P:DNA catabolic process"/>
    <property type="evidence" value="ECO:0007669"/>
    <property type="project" value="InterPro"/>
</dbReference>
<dbReference type="CDD" id="cd11010">
    <property type="entry name" value="S1-P1_nuclease"/>
    <property type="match status" value="1"/>
</dbReference>
<dbReference type="InterPro" id="IPR003154">
    <property type="entry name" value="S1/P1nuclease"/>
</dbReference>
<evidence type="ECO:0000256" key="5">
    <source>
        <dbReference type="ARBA" id="ARBA00022801"/>
    </source>
</evidence>